<dbReference type="EMBL" id="JARK01001343">
    <property type="protein sequence ID" value="EYC28721.1"/>
    <property type="molecule type" value="Genomic_DNA"/>
</dbReference>
<comment type="caution">
    <text evidence="1">The sequence shown here is derived from an EMBL/GenBank/DDBJ whole genome shotgun (WGS) entry which is preliminary data.</text>
</comment>
<reference evidence="2" key="1">
    <citation type="journal article" date="2015" name="Nat. Genet.">
        <title>The genome and transcriptome of the zoonotic hookworm Ancylostoma ceylanicum identify infection-specific gene families.</title>
        <authorList>
            <person name="Schwarz E.M."/>
            <person name="Hu Y."/>
            <person name="Antoshechkin I."/>
            <person name="Miller M.M."/>
            <person name="Sternberg P.W."/>
            <person name="Aroian R.V."/>
        </authorList>
    </citation>
    <scope>NUCLEOTIDE SEQUENCE</scope>
    <source>
        <strain evidence="2">HY135</strain>
    </source>
</reference>
<keyword evidence="2" id="KW-1185">Reference proteome</keyword>
<proteinExistence type="predicted"/>
<protein>
    <submittedName>
        <fullName evidence="1">Uncharacterized protein</fullName>
    </submittedName>
</protein>
<dbReference type="Proteomes" id="UP000024635">
    <property type="component" value="Unassembled WGS sequence"/>
</dbReference>
<dbReference type="AlphaFoldDB" id="A0A016VN29"/>
<evidence type="ECO:0000313" key="2">
    <source>
        <dbReference type="Proteomes" id="UP000024635"/>
    </source>
</evidence>
<name>A0A016VN29_9BILA</name>
<evidence type="ECO:0000313" key="1">
    <source>
        <dbReference type="EMBL" id="EYC28721.1"/>
    </source>
</evidence>
<sequence>MKKRCVSAELRENALNHVYLCSNCPLAPKYSEKVPNARPSSDYYTTHVILPTSRPLLRVLPSFVSEHTPLSFFICSSRLLSMDQSQQTEYDKPFPVFIQG</sequence>
<gene>
    <name evidence="1" type="primary">Acey_s0007.g3381</name>
    <name evidence="1" type="ORF">Y032_0007g3381</name>
</gene>
<accession>A0A016VN29</accession>
<organism evidence="1 2">
    <name type="scientific">Ancylostoma ceylanicum</name>
    <dbReference type="NCBI Taxonomy" id="53326"/>
    <lineage>
        <taxon>Eukaryota</taxon>
        <taxon>Metazoa</taxon>
        <taxon>Ecdysozoa</taxon>
        <taxon>Nematoda</taxon>
        <taxon>Chromadorea</taxon>
        <taxon>Rhabditida</taxon>
        <taxon>Rhabditina</taxon>
        <taxon>Rhabditomorpha</taxon>
        <taxon>Strongyloidea</taxon>
        <taxon>Ancylostomatidae</taxon>
        <taxon>Ancylostomatinae</taxon>
        <taxon>Ancylostoma</taxon>
    </lineage>
</organism>